<evidence type="ECO:0000256" key="1">
    <source>
        <dbReference type="ARBA" id="ARBA00004613"/>
    </source>
</evidence>
<keyword evidence="5" id="KW-1185">Reference proteome</keyword>
<sequence>MPVLIFHRVHARPDPLFPGEVDAARFDQLCGWLRRWFHVLPLDEAVRLQKQGALPARAAAITFDDGYADNHDVAMPILQRHGISACFFIASGFLDGGCMWNDRVIEAVRRSKLPSLDLRELSEGLLGVYPLENIEARRAAIQAIIGKAKYLPVQKRLDLVDAVLRAAGVALPRDLMMSSEQVRLMRRGGMQIGAHTLSHPILAGLDAAAATAEIDGSRQQLQGLLDERIGLFAYPNGKLGSDYSAESVELVRRLGFDAAVSTHPGVFGAKADLFQIPRFTPWESDKLRFGLRLAQTMARS</sequence>
<dbReference type="GO" id="GO:0016787">
    <property type="term" value="F:hydrolase activity"/>
    <property type="evidence" value="ECO:0007669"/>
    <property type="project" value="UniProtKB-KW"/>
</dbReference>
<dbReference type="InterPro" id="IPR011330">
    <property type="entry name" value="Glyco_hydro/deAcase_b/a-brl"/>
</dbReference>
<organism evidence="4 5">
    <name type="scientific">Roseateles aquae</name>
    <dbReference type="NCBI Taxonomy" id="3077235"/>
    <lineage>
        <taxon>Bacteria</taxon>
        <taxon>Pseudomonadati</taxon>
        <taxon>Pseudomonadota</taxon>
        <taxon>Betaproteobacteria</taxon>
        <taxon>Burkholderiales</taxon>
        <taxon>Sphaerotilaceae</taxon>
        <taxon>Roseateles</taxon>
    </lineage>
</organism>
<dbReference type="EC" id="3.-.-.-" evidence="4"/>
<dbReference type="Gene3D" id="3.20.20.370">
    <property type="entry name" value="Glycoside hydrolase/deacetylase"/>
    <property type="match status" value="1"/>
</dbReference>
<name>A0ABU3P5U0_9BURK</name>
<comment type="caution">
    <text evidence="4">The sequence shown here is derived from an EMBL/GenBank/DDBJ whole genome shotgun (WGS) entry which is preliminary data.</text>
</comment>
<accession>A0ABU3P5U0</accession>
<evidence type="ECO:0000313" key="4">
    <source>
        <dbReference type="EMBL" id="MDT8997937.1"/>
    </source>
</evidence>
<keyword evidence="2" id="KW-0732">Signal</keyword>
<comment type="subcellular location">
    <subcellularLocation>
        <location evidence="1">Secreted</location>
    </subcellularLocation>
</comment>
<feature type="domain" description="NodB homology" evidence="3">
    <location>
        <begin position="57"/>
        <end position="300"/>
    </location>
</feature>
<protein>
    <submittedName>
        <fullName evidence="4">Polysaccharide deacetylase family protein</fullName>
        <ecNumber evidence="4">3.-.-.-</ecNumber>
    </submittedName>
</protein>
<dbReference type="PANTHER" id="PTHR34216:SF3">
    <property type="entry name" value="POLY-BETA-1,6-N-ACETYL-D-GLUCOSAMINE N-DEACETYLASE"/>
    <property type="match status" value="1"/>
</dbReference>
<reference evidence="4" key="1">
    <citation type="submission" date="2023-09" db="EMBL/GenBank/DDBJ databases">
        <title>Paucibacter sp. APW11 Genome sequencing and assembly.</title>
        <authorList>
            <person name="Kim I."/>
        </authorList>
    </citation>
    <scope>NUCLEOTIDE SEQUENCE</scope>
    <source>
        <strain evidence="4">APW11</strain>
    </source>
</reference>
<evidence type="ECO:0000256" key="2">
    <source>
        <dbReference type="ARBA" id="ARBA00022729"/>
    </source>
</evidence>
<dbReference type="Proteomes" id="UP001246372">
    <property type="component" value="Unassembled WGS sequence"/>
</dbReference>
<dbReference type="PANTHER" id="PTHR34216">
    <property type="match status" value="1"/>
</dbReference>
<evidence type="ECO:0000313" key="5">
    <source>
        <dbReference type="Proteomes" id="UP001246372"/>
    </source>
</evidence>
<dbReference type="CDD" id="cd10918">
    <property type="entry name" value="CE4_NodB_like_5s_6s"/>
    <property type="match status" value="1"/>
</dbReference>
<dbReference type="EMBL" id="JAVXZY010000001">
    <property type="protein sequence ID" value="MDT8997937.1"/>
    <property type="molecule type" value="Genomic_DNA"/>
</dbReference>
<dbReference type="PROSITE" id="PS51677">
    <property type="entry name" value="NODB"/>
    <property type="match status" value="1"/>
</dbReference>
<proteinExistence type="predicted"/>
<dbReference type="InterPro" id="IPR002509">
    <property type="entry name" value="NODB_dom"/>
</dbReference>
<gene>
    <name evidence="4" type="ORF">RQP53_01465</name>
</gene>
<keyword evidence="4" id="KW-0378">Hydrolase</keyword>
<dbReference type="InterPro" id="IPR051398">
    <property type="entry name" value="Polysacch_Deacetylase"/>
</dbReference>
<evidence type="ECO:0000259" key="3">
    <source>
        <dbReference type="PROSITE" id="PS51677"/>
    </source>
</evidence>
<dbReference type="SUPFAM" id="SSF88713">
    <property type="entry name" value="Glycoside hydrolase/deacetylase"/>
    <property type="match status" value="1"/>
</dbReference>
<dbReference type="Pfam" id="PF01522">
    <property type="entry name" value="Polysacc_deac_1"/>
    <property type="match status" value="2"/>
</dbReference>